<reference evidence="3 4" key="1">
    <citation type="submission" date="2019-02" db="EMBL/GenBank/DDBJ databases">
        <title>Deep-cultivation of Planctomycetes and their phenomic and genomic characterization uncovers novel biology.</title>
        <authorList>
            <person name="Wiegand S."/>
            <person name="Jogler M."/>
            <person name="Boedeker C."/>
            <person name="Pinto D."/>
            <person name="Vollmers J."/>
            <person name="Rivas-Marin E."/>
            <person name="Kohn T."/>
            <person name="Peeters S.H."/>
            <person name="Heuer A."/>
            <person name="Rast P."/>
            <person name="Oberbeckmann S."/>
            <person name="Bunk B."/>
            <person name="Jeske O."/>
            <person name="Meyerdierks A."/>
            <person name="Storesund J.E."/>
            <person name="Kallscheuer N."/>
            <person name="Luecker S."/>
            <person name="Lage O.M."/>
            <person name="Pohl T."/>
            <person name="Merkel B.J."/>
            <person name="Hornburger P."/>
            <person name="Mueller R.-W."/>
            <person name="Bruemmer F."/>
            <person name="Labrenz M."/>
            <person name="Spormann A.M."/>
            <person name="Op den Camp H."/>
            <person name="Overmann J."/>
            <person name="Amann R."/>
            <person name="Jetten M.S.M."/>
            <person name="Mascher T."/>
            <person name="Medema M.H."/>
            <person name="Devos D.P."/>
            <person name="Kaster A.-K."/>
            <person name="Ovreas L."/>
            <person name="Rohde M."/>
            <person name="Galperin M.Y."/>
            <person name="Jogler C."/>
        </authorList>
    </citation>
    <scope>NUCLEOTIDE SEQUENCE [LARGE SCALE GENOMIC DNA]</scope>
    <source>
        <strain evidence="3 4">Q31a</strain>
    </source>
</reference>
<gene>
    <name evidence="3" type="ORF">Q31a_20120</name>
</gene>
<dbReference type="InterPro" id="IPR017732">
    <property type="entry name" value="T4/T6SS_DotU"/>
</dbReference>
<name>A0A518G532_9BACT</name>
<dbReference type="KEGG" id="ahel:Q31a_20120"/>
<dbReference type="RefSeq" id="WP_145076820.1">
    <property type="nucleotide sequence ID" value="NZ_CP036298.1"/>
</dbReference>
<feature type="domain" description="Type IV / VI secretion system DotU" evidence="2">
    <location>
        <begin position="82"/>
        <end position="225"/>
    </location>
</feature>
<keyword evidence="1" id="KW-1133">Transmembrane helix</keyword>
<keyword evidence="1" id="KW-0812">Transmembrane</keyword>
<evidence type="ECO:0000256" key="1">
    <source>
        <dbReference type="SAM" id="Phobius"/>
    </source>
</evidence>
<evidence type="ECO:0000313" key="3">
    <source>
        <dbReference type="EMBL" id="QDV23707.1"/>
    </source>
</evidence>
<keyword evidence="1" id="KW-0472">Membrane</keyword>
<accession>A0A518G532</accession>
<dbReference type="EMBL" id="CP036298">
    <property type="protein sequence ID" value="QDV23707.1"/>
    <property type="molecule type" value="Genomic_DNA"/>
</dbReference>
<organism evidence="3 4">
    <name type="scientific">Aureliella helgolandensis</name>
    <dbReference type="NCBI Taxonomy" id="2527968"/>
    <lineage>
        <taxon>Bacteria</taxon>
        <taxon>Pseudomonadati</taxon>
        <taxon>Planctomycetota</taxon>
        <taxon>Planctomycetia</taxon>
        <taxon>Pirellulales</taxon>
        <taxon>Pirellulaceae</taxon>
        <taxon>Aureliella</taxon>
    </lineage>
</organism>
<keyword evidence="4" id="KW-1185">Reference proteome</keyword>
<feature type="transmembrane region" description="Helical" evidence="1">
    <location>
        <begin position="205"/>
        <end position="225"/>
    </location>
</feature>
<evidence type="ECO:0000313" key="4">
    <source>
        <dbReference type="Proteomes" id="UP000318017"/>
    </source>
</evidence>
<proteinExistence type="predicted"/>
<dbReference type="AlphaFoldDB" id="A0A518G532"/>
<dbReference type="OrthoDB" id="345640at2"/>
<protein>
    <recommendedName>
        <fullName evidence="2">Type IV / VI secretion system DotU domain-containing protein</fullName>
    </recommendedName>
</protein>
<dbReference type="Proteomes" id="UP000318017">
    <property type="component" value="Chromosome"/>
</dbReference>
<evidence type="ECO:0000259" key="2">
    <source>
        <dbReference type="Pfam" id="PF09850"/>
    </source>
</evidence>
<dbReference type="Pfam" id="PF09850">
    <property type="entry name" value="DotU"/>
    <property type="match status" value="1"/>
</dbReference>
<sequence length="230" mass="26365">MNDAFSNIVHPVIEYGLSLKSRIDAGAELDLEYQQSRLRDLLLSEDESQLHAEFGSDQQPANLHTATDLSATPGRMTNRFWGVRYGLVCWLDELFTNCPQWEQAWNENKLESQLYGTNDRAWKFWEQARLAQTRAGLSAFECFYLCASLGFRGELRDQPDKLRTWCQQAKLRLGSVSEIQFPYVTEVNHFDNAPPLRGATMFNRMAVSCWIATLVIIPLIAFAFMNRLGD</sequence>
<dbReference type="InterPro" id="IPR038522">
    <property type="entry name" value="T4/T6SS_DotU_sf"/>
</dbReference>
<dbReference type="Gene3D" id="1.25.40.590">
    <property type="entry name" value="Type IV / VI secretion system, DotU"/>
    <property type="match status" value="1"/>
</dbReference>